<feature type="region of interest" description="Disordered" evidence="1">
    <location>
        <begin position="42"/>
        <end position="68"/>
    </location>
</feature>
<organism evidence="2 3">
    <name type="scientific">Willisornis vidua</name>
    <name type="common">Xingu scale-backed antbird</name>
    <dbReference type="NCBI Taxonomy" id="1566151"/>
    <lineage>
        <taxon>Eukaryota</taxon>
        <taxon>Metazoa</taxon>
        <taxon>Chordata</taxon>
        <taxon>Craniata</taxon>
        <taxon>Vertebrata</taxon>
        <taxon>Euteleostomi</taxon>
        <taxon>Archelosauria</taxon>
        <taxon>Archosauria</taxon>
        <taxon>Dinosauria</taxon>
        <taxon>Saurischia</taxon>
        <taxon>Theropoda</taxon>
        <taxon>Coelurosauria</taxon>
        <taxon>Aves</taxon>
        <taxon>Neognathae</taxon>
        <taxon>Neoaves</taxon>
        <taxon>Telluraves</taxon>
        <taxon>Australaves</taxon>
        <taxon>Passeriformes</taxon>
        <taxon>Thamnophilidae</taxon>
        <taxon>Willisornis</taxon>
    </lineage>
</organism>
<proteinExistence type="predicted"/>
<feature type="compositionally biased region" description="Polar residues" evidence="1">
    <location>
        <begin position="59"/>
        <end position="68"/>
    </location>
</feature>
<comment type="caution">
    <text evidence="2">The sequence shown here is derived from an EMBL/GenBank/DDBJ whole genome shotgun (WGS) entry which is preliminary data.</text>
</comment>
<feature type="compositionally biased region" description="Acidic residues" evidence="1">
    <location>
        <begin position="42"/>
        <end position="58"/>
    </location>
</feature>
<dbReference type="Proteomes" id="UP001145742">
    <property type="component" value="Unassembled WGS sequence"/>
</dbReference>
<sequence length="68" mass="7667">MVLRSSEGGHQKKLVPQVDFFKACVSFCCDADLNAFLLHDLDDDDDNDNNNDDDDEECSSQGLQNWTL</sequence>
<accession>A0ABQ9DHL8</accession>
<protein>
    <submittedName>
        <fullName evidence="2">Uncharacterized protein</fullName>
    </submittedName>
</protein>
<dbReference type="EMBL" id="WHWB01033476">
    <property type="protein sequence ID" value="KAJ7419633.1"/>
    <property type="molecule type" value="Genomic_DNA"/>
</dbReference>
<reference evidence="2" key="1">
    <citation type="submission" date="2019-10" db="EMBL/GenBank/DDBJ databases">
        <authorList>
            <person name="Soares A.E.R."/>
            <person name="Aleixo A."/>
            <person name="Schneider P."/>
            <person name="Miyaki C.Y."/>
            <person name="Schneider M.P."/>
            <person name="Mello C."/>
            <person name="Vasconcelos A.T.R."/>
        </authorList>
    </citation>
    <scope>NUCLEOTIDE SEQUENCE</scope>
    <source>
        <tissue evidence="2">Muscle</tissue>
    </source>
</reference>
<name>A0ABQ9DHL8_9PASS</name>
<evidence type="ECO:0000313" key="3">
    <source>
        <dbReference type="Proteomes" id="UP001145742"/>
    </source>
</evidence>
<evidence type="ECO:0000313" key="2">
    <source>
        <dbReference type="EMBL" id="KAJ7419633.1"/>
    </source>
</evidence>
<gene>
    <name evidence="2" type="ORF">WISP_52817</name>
</gene>
<evidence type="ECO:0000256" key="1">
    <source>
        <dbReference type="SAM" id="MobiDB-lite"/>
    </source>
</evidence>
<keyword evidence="3" id="KW-1185">Reference proteome</keyword>